<evidence type="ECO:0000313" key="3">
    <source>
        <dbReference type="Proteomes" id="UP000199001"/>
    </source>
</evidence>
<dbReference type="STRING" id="47855.GA0070606_3203"/>
<evidence type="ECO:0000313" key="2">
    <source>
        <dbReference type="EMBL" id="SCL60032.1"/>
    </source>
</evidence>
<accession>A0A1C6V161</accession>
<sequence>MGNIVIRSRTPRHLRSWFVGLGATTLVVALAACGAEDQPPAVATAGGQGVQPSASAASGVVAQYVEAQRQWVTCLRERGFQMPDPDAQGRVDLRAPGSPKKGDPKWAEAQKACVKYQVPVPEELEEKPPALTAEEIGHRRAYAGCMRENGVADFPDPGPDGHWPQDDRKDGGPAVSEQQAAAQYRAGQICEPVLTGQPPTTPDPNATGRG</sequence>
<dbReference type="EMBL" id="FMHZ01000002">
    <property type="protein sequence ID" value="SCL60032.1"/>
    <property type="molecule type" value="Genomic_DNA"/>
</dbReference>
<proteinExistence type="predicted"/>
<feature type="region of interest" description="Disordered" evidence="1">
    <location>
        <begin position="83"/>
        <end position="105"/>
    </location>
</feature>
<feature type="region of interest" description="Disordered" evidence="1">
    <location>
        <begin position="148"/>
        <end position="210"/>
    </location>
</feature>
<evidence type="ECO:0000256" key="1">
    <source>
        <dbReference type="SAM" id="MobiDB-lite"/>
    </source>
</evidence>
<name>A0A1C6V161_9ACTN</name>
<dbReference type="PROSITE" id="PS51257">
    <property type="entry name" value="PROKAR_LIPOPROTEIN"/>
    <property type="match status" value="1"/>
</dbReference>
<reference evidence="3" key="1">
    <citation type="submission" date="2016-06" db="EMBL/GenBank/DDBJ databases">
        <authorList>
            <person name="Varghese N."/>
            <person name="Submissions Spin"/>
        </authorList>
    </citation>
    <scope>NUCLEOTIDE SEQUENCE [LARGE SCALE GENOMIC DNA]</scope>
    <source>
        <strain evidence="3">DSM 43903</strain>
    </source>
</reference>
<protein>
    <recommendedName>
        <fullName evidence="4">Lipoprotein</fullName>
    </recommendedName>
</protein>
<dbReference type="Proteomes" id="UP000199001">
    <property type="component" value="Unassembled WGS sequence"/>
</dbReference>
<evidence type="ECO:0008006" key="4">
    <source>
        <dbReference type="Google" id="ProtNLM"/>
    </source>
</evidence>
<keyword evidence="3" id="KW-1185">Reference proteome</keyword>
<dbReference type="AlphaFoldDB" id="A0A1C6V161"/>
<gene>
    <name evidence="2" type="ORF">GA0070606_3203</name>
</gene>
<organism evidence="2 3">
    <name type="scientific">Micromonospora citrea</name>
    <dbReference type="NCBI Taxonomy" id="47855"/>
    <lineage>
        <taxon>Bacteria</taxon>
        <taxon>Bacillati</taxon>
        <taxon>Actinomycetota</taxon>
        <taxon>Actinomycetes</taxon>
        <taxon>Micromonosporales</taxon>
        <taxon>Micromonosporaceae</taxon>
        <taxon>Micromonospora</taxon>
    </lineage>
</organism>